<protein>
    <recommendedName>
        <fullName evidence="2">Phosphatidic acid phosphatase type 2/haloperoxidase domain-containing protein</fullName>
    </recommendedName>
</protein>
<dbReference type="PANTHER" id="PTHR34599">
    <property type="entry name" value="PEROXIDASE-RELATED"/>
    <property type="match status" value="1"/>
</dbReference>
<feature type="signal peptide" evidence="1">
    <location>
        <begin position="1"/>
        <end position="23"/>
    </location>
</feature>
<evidence type="ECO:0000256" key="1">
    <source>
        <dbReference type="SAM" id="SignalP"/>
    </source>
</evidence>
<keyword evidence="1" id="KW-0732">Signal</keyword>
<name>A0A0E9N618_9BACT</name>
<dbReference type="AlphaFoldDB" id="A0A0E9N618"/>
<proteinExistence type="predicted"/>
<dbReference type="PROSITE" id="PS51257">
    <property type="entry name" value="PROKAR_LIPOPROTEIN"/>
    <property type="match status" value="1"/>
</dbReference>
<dbReference type="SMART" id="SM00014">
    <property type="entry name" value="acidPPc"/>
    <property type="match status" value="1"/>
</dbReference>
<accession>A0A0E9N618</accession>
<dbReference type="CDD" id="cd03380">
    <property type="entry name" value="PAP2_like_1"/>
    <property type="match status" value="1"/>
</dbReference>
<keyword evidence="4" id="KW-1185">Reference proteome</keyword>
<dbReference type="EMBL" id="BBWV01000004">
    <property type="protein sequence ID" value="GAO45274.1"/>
    <property type="molecule type" value="Genomic_DNA"/>
</dbReference>
<comment type="caution">
    <text evidence="3">The sequence shown here is derived from an EMBL/GenBank/DDBJ whole genome shotgun (WGS) entry which is preliminary data.</text>
</comment>
<dbReference type="SUPFAM" id="SSF48317">
    <property type="entry name" value="Acid phosphatase/Vanadium-dependent haloperoxidase"/>
    <property type="match status" value="2"/>
</dbReference>
<reference evidence="3 4" key="1">
    <citation type="submission" date="2015-04" db="EMBL/GenBank/DDBJ databases">
        <title>Whole genome shotgun sequence of Flavihumibacter petaseus NBRC 106054.</title>
        <authorList>
            <person name="Miyazawa S."/>
            <person name="Hosoyama A."/>
            <person name="Hashimoto M."/>
            <person name="Noguchi M."/>
            <person name="Tsuchikane K."/>
            <person name="Ohji S."/>
            <person name="Yamazoe A."/>
            <person name="Ichikawa N."/>
            <person name="Kimura A."/>
            <person name="Fujita N."/>
        </authorList>
    </citation>
    <scope>NUCLEOTIDE SEQUENCE [LARGE SCALE GENOMIC DNA]</scope>
    <source>
        <strain evidence="3 4">NBRC 106054</strain>
    </source>
</reference>
<evidence type="ECO:0000313" key="4">
    <source>
        <dbReference type="Proteomes" id="UP000033121"/>
    </source>
</evidence>
<dbReference type="Gene3D" id="1.10.606.20">
    <property type="match status" value="2"/>
</dbReference>
<dbReference type="STRING" id="1220578.FPE01S_04_05180"/>
<dbReference type="Pfam" id="PF01569">
    <property type="entry name" value="PAP2"/>
    <property type="match status" value="1"/>
</dbReference>
<sequence length="518" mass="56721">MSMKRNNIFAGACLVLIAAGIFACNKDINDRTADLPALQPASADEDAGTWKPILLTSADEFTVAAPIPTNAPDYVAQINEIKATQANLSDEEKEIVKYWSAGGVLRWNEILRELVAKHNLPPYQNDDGTYPIPSAANPLAYPLFPFANPPYASRAYAYVSAAQYDALVAAYHYKALYNRKSPYNVDSSVQVLIPRNTLPSYPSEDAVIAGAAVEMLKLLFPGDQDYIQMKAEQHKRSRIVAGANVRSDIDAGEALGRAVAQKFVARARTDRAGAAVGNPEMWKKLEDDCIARGEEPWYSLETPRRPPMLPAFGKVKGFLCDSLTVIAFRADPPPSVTSGKMKEETQEVYDFIANPTRERTKIVHYWADGVGTSTPPGHWDAIAAEDFIGKNYSEVRWARNFALLNMSLMDAAICCWDTKNFYFNPRPSQLNPAIKTLTGVPNFPSYISGHSTFSGAAATILSHLVPERAAAYEEMANEASLSRMYGGIHYRSDCSAGLSVGRKVGNMAVDRAKTDGAD</sequence>
<evidence type="ECO:0000259" key="2">
    <source>
        <dbReference type="SMART" id="SM00014"/>
    </source>
</evidence>
<dbReference type="Proteomes" id="UP000033121">
    <property type="component" value="Unassembled WGS sequence"/>
</dbReference>
<dbReference type="InterPro" id="IPR036938">
    <property type="entry name" value="PAP2/HPO_sf"/>
</dbReference>
<organism evidence="3 4">
    <name type="scientific">Flavihumibacter petaseus NBRC 106054</name>
    <dbReference type="NCBI Taxonomy" id="1220578"/>
    <lineage>
        <taxon>Bacteria</taxon>
        <taxon>Pseudomonadati</taxon>
        <taxon>Bacteroidota</taxon>
        <taxon>Chitinophagia</taxon>
        <taxon>Chitinophagales</taxon>
        <taxon>Chitinophagaceae</taxon>
        <taxon>Flavihumibacter</taxon>
    </lineage>
</organism>
<evidence type="ECO:0000313" key="3">
    <source>
        <dbReference type="EMBL" id="GAO45274.1"/>
    </source>
</evidence>
<dbReference type="PANTHER" id="PTHR34599:SF1">
    <property type="entry name" value="PHOSPHATIDIC ACID PHOSPHATASE TYPE 2_HALOPEROXIDASE DOMAIN-CONTAINING PROTEIN"/>
    <property type="match status" value="1"/>
</dbReference>
<feature type="chain" id="PRO_5002430075" description="Phosphatidic acid phosphatase type 2/haloperoxidase domain-containing protein" evidence="1">
    <location>
        <begin position="24"/>
        <end position="518"/>
    </location>
</feature>
<dbReference type="InterPro" id="IPR000326">
    <property type="entry name" value="PAP2/HPO"/>
</dbReference>
<dbReference type="InterPro" id="IPR052559">
    <property type="entry name" value="V-haloperoxidase"/>
</dbReference>
<gene>
    <name evidence="3" type="ORF">FPE01S_04_05180</name>
</gene>
<feature type="domain" description="Phosphatidic acid phosphatase type 2/haloperoxidase" evidence="2">
    <location>
        <begin position="401"/>
        <end position="509"/>
    </location>
</feature>